<evidence type="ECO:0000256" key="7">
    <source>
        <dbReference type="ARBA" id="ARBA00022695"/>
    </source>
</evidence>
<keyword evidence="20" id="KW-1185">Reference proteome</keyword>
<keyword evidence="12 17" id="KW-0239">DNA-directed DNA polymerase</keyword>
<dbReference type="Gene3D" id="3.30.1490.100">
    <property type="entry name" value="DNA polymerase, Y-family, little finger domain"/>
    <property type="match status" value="1"/>
</dbReference>
<dbReference type="InterPro" id="IPR001126">
    <property type="entry name" value="UmuC"/>
</dbReference>
<dbReference type="CDD" id="cd03586">
    <property type="entry name" value="PolY_Pol_IV_kappa"/>
    <property type="match status" value="1"/>
</dbReference>
<keyword evidence="4 17" id="KW-0515">Mutator protein</keyword>
<dbReference type="InterPro" id="IPR053848">
    <property type="entry name" value="IMS_HHH_1"/>
</dbReference>
<dbReference type="InterPro" id="IPR017961">
    <property type="entry name" value="DNA_pol_Y-fam_little_finger"/>
</dbReference>
<comment type="catalytic activity">
    <reaction evidence="16 17">
        <text>DNA(n) + a 2'-deoxyribonucleoside 5'-triphosphate = DNA(n+1) + diphosphate</text>
        <dbReference type="Rhea" id="RHEA:22508"/>
        <dbReference type="Rhea" id="RHEA-COMP:17339"/>
        <dbReference type="Rhea" id="RHEA-COMP:17340"/>
        <dbReference type="ChEBI" id="CHEBI:33019"/>
        <dbReference type="ChEBI" id="CHEBI:61560"/>
        <dbReference type="ChEBI" id="CHEBI:173112"/>
        <dbReference type="EC" id="2.7.7.7"/>
    </reaction>
</comment>
<evidence type="ECO:0000256" key="9">
    <source>
        <dbReference type="ARBA" id="ARBA00022723"/>
    </source>
</evidence>
<evidence type="ECO:0000256" key="6">
    <source>
        <dbReference type="ARBA" id="ARBA00022679"/>
    </source>
</evidence>
<evidence type="ECO:0000256" key="10">
    <source>
        <dbReference type="ARBA" id="ARBA00022763"/>
    </source>
</evidence>
<organism evidence="19 20">
    <name type="scientific">Hyphococcus aureus</name>
    <dbReference type="NCBI Taxonomy" id="2666033"/>
    <lineage>
        <taxon>Bacteria</taxon>
        <taxon>Pseudomonadati</taxon>
        <taxon>Pseudomonadota</taxon>
        <taxon>Alphaproteobacteria</taxon>
        <taxon>Parvularculales</taxon>
        <taxon>Parvularculaceae</taxon>
        <taxon>Hyphococcus</taxon>
    </lineage>
</organism>
<keyword evidence="14 17" id="KW-0234">DNA repair</keyword>
<comment type="subunit">
    <text evidence="3 17">Monomer.</text>
</comment>
<name>A0ABW1KY83_9PROT</name>
<dbReference type="RefSeq" id="WP_379881899.1">
    <property type="nucleotide sequence ID" value="NZ_JBHPON010000002.1"/>
</dbReference>
<dbReference type="SUPFAM" id="SSF100879">
    <property type="entry name" value="Lesion bypass DNA polymerase (Y-family), little finger domain"/>
    <property type="match status" value="1"/>
</dbReference>
<evidence type="ECO:0000256" key="17">
    <source>
        <dbReference type="HAMAP-Rule" id="MF_01113"/>
    </source>
</evidence>
<dbReference type="EC" id="2.7.7.7" evidence="17"/>
<feature type="domain" description="UmuC" evidence="18">
    <location>
        <begin position="48"/>
        <end position="228"/>
    </location>
</feature>
<dbReference type="Pfam" id="PF11799">
    <property type="entry name" value="IMS_C"/>
    <property type="match status" value="1"/>
</dbReference>
<dbReference type="PROSITE" id="PS50173">
    <property type="entry name" value="UMUC"/>
    <property type="match status" value="1"/>
</dbReference>
<dbReference type="SUPFAM" id="SSF56672">
    <property type="entry name" value="DNA/RNA polymerases"/>
    <property type="match status" value="1"/>
</dbReference>
<comment type="cofactor">
    <cofactor evidence="17">
        <name>Mg(2+)</name>
        <dbReference type="ChEBI" id="CHEBI:18420"/>
    </cofactor>
    <text evidence="17">Binds 2 magnesium ions per subunit.</text>
</comment>
<sequence length="437" mass="47445">MPENGEIPGFCRDCGQLTTVNAGGPRPYCAACGSARITAHPEIFTLSIAHLDCDAFYAAIEKRDNPELEDLPVIIGGGVRGVVSTCCYVARTYGVKSAMPMFKAREACPNAVIIKPNMAKYAEVGRAVRQMMLDLTPLVEPLSIDEAFMDLTGTSRIHGGPPALTLAKLQARVKDELGVTASIGLSHNKFLAKIASDLDKPRGFSVIGKEETKSFLARQKVTMIWGVGAAMAKRLEQDGVATIGQLQKMDVSRLAKTYGEMGLRLSRLAQGDDKRAVKPERETKSVSSETTFNEDHRDVKWLEDVLWELCEKVSARMKASGFEGRTVTLKLKTSDFKTITRRTTLDAPANLARIAFAAAKPMLHDAAQGKAYRLIGVGFSGLSFAGESESAPDLFGDSNEKIAKTEKAIDAIREKFGRDAVKAGRTLKRGGEARKRS</sequence>
<dbReference type="InterPro" id="IPR043128">
    <property type="entry name" value="Rev_trsase/Diguanyl_cyclase"/>
</dbReference>
<dbReference type="PANTHER" id="PTHR11076:SF33">
    <property type="entry name" value="DNA POLYMERASE KAPPA"/>
    <property type="match status" value="1"/>
</dbReference>
<comment type="similarity">
    <text evidence="2 17">Belongs to the DNA polymerase type-Y family.</text>
</comment>
<evidence type="ECO:0000256" key="4">
    <source>
        <dbReference type="ARBA" id="ARBA00022457"/>
    </source>
</evidence>
<dbReference type="Gene3D" id="3.40.1170.60">
    <property type="match status" value="1"/>
</dbReference>
<comment type="function">
    <text evidence="15 17">Poorly processive, error-prone DNA polymerase involved in untargeted mutagenesis. Copies undamaged DNA at stalled replication forks, which arise in vivo from mismatched or misaligned primer ends. These misaligned primers can be extended by PolIV. Exhibits no 3'-5' exonuclease (proofreading) activity. May be involved in translesional synthesis, in conjunction with the beta clamp from PolIII.</text>
</comment>
<evidence type="ECO:0000256" key="1">
    <source>
        <dbReference type="ARBA" id="ARBA00004496"/>
    </source>
</evidence>
<dbReference type="Proteomes" id="UP001596116">
    <property type="component" value="Unassembled WGS sequence"/>
</dbReference>
<keyword evidence="10 17" id="KW-0227">DNA damage</keyword>
<dbReference type="InterPro" id="IPR043502">
    <property type="entry name" value="DNA/RNA_pol_sf"/>
</dbReference>
<evidence type="ECO:0000256" key="11">
    <source>
        <dbReference type="ARBA" id="ARBA00022842"/>
    </source>
</evidence>
<feature type="binding site" evidence="17">
    <location>
        <position position="52"/>
    </location>
    <ligand>
        <name>Mg(2+)</name>
        <dbReference type="ChEBI" id="CHEBI:18420"/>
    </ligand>
</feature>
<dbReference type="NCBIfam" id="NF002751">
    <property type="entry name" value="PRK02794.1"/>
    <property type="match status" value="1"/>
</dbReference>
<evidence type="ECO:0000256" key="13">
    <source>
        <dbReference type="ARBA" id="ARBA00023125"/>
    </source>
</evidence>
<keyword evidence="5 17" id="KW-0963">Cytoplasm</keyword>
<gene>
    <name evidence="17" type="primary">dinB</name>
    <name evidence="19" type="ORF">ACFMB1_14945</name>
</gene>
<dbReference type="InterPro" id="IPR050116">
    <property type="entry name" value="DNA_polymerase-Y"/>
</dbReference>
<evidence type="ECO:0000256" key="12">
    <source>
        <dbReference type="ARBA" id="ARBA00022932"/>
    </source>
</evidence>
<evidence type="ECO:0000256" key="15">
    <source>
        <dbReference type="ARBA" id="ARBA00025589"/>
    </source>
</evidence>
<keyword evidence="7 17" id="KW-0548">Nucleotidyltransferase</keyword>
<evidence type="ECO:0000256" key="14">
    <source>
        <dbReference type="ARBA" id="ARBA00023204"/>
    </source>
</evidence>
<keyword evidence="6 17" id="KW-0808">Transferase</keyword>
<feature type="binding site" evidence="17">
    <location>
        <position position="145"/>
    </location>
    <ligand>
        <name>Mg(2+)</name>
        <dbReference type="ChEBI" id="CHEBI:18420"/>
    </ligand>
</feature>
<comment type="caution">
    <text evidence="19">The sequence shown here is derived from an EMBL/GenBank/DDBJ whole genome shotgun (WGS) entry which is preliminary data.</text>
</comment>
<dbReference type="HAMAP" id="MF_01113">
    <property type="entry name" value="DNApol_IV"/>
    <property type="match status" value="1"/>
</dbReference>
<dbReference type="InterPro" id="IPR036775">
    <property type="entry name" value="DNA_pol_Y-fam_lit_finger_sf"/>
</dbReference>
<dbReference type="NCBIfam" id="NF002677">
    <property type="entry name" value="PRK02406.1"/>
    <property type="match status" value="1"/>
</dbReference>
<evidence type="ECO:0000256" key="2">
    <source>
        <dbReference type="ARBA" id="ARBA00010945"/>
    </source>
</evidence>
<dbReference type="PANTHER" id="PTHR11076">
    <property type="entry name" value="DNA REPAIR POLYMERASE UMUC / TRANSFERASE FAMILY MEMBER"/>
    <property type="match status" value="1"/>
</dbReference>
<dbReference type="EMBL" id="JBHPON010000002">
    <property type="protein sequence ID" value="MFC6036854.1"/>
    <property type="molecule type" value="Genomic_DNA"/>
</dbReference>
<keyword evidence="11 17" id="KW-0460">Magnesium</keyword>
<dbReference type="Pfam" id="PF00817">
    <property type="entry name" value="IMS"/>
    <property type="match status" value="1"/>
</dbReference>
<dbReference type="Gene3D" id="1.10.150.20">
    <property type="entry name" value="5' to 3' exonuclease, C-terminal subdomain"/>
    <property type="match status" value="1"/>
</dbReference>
<evidence type="ECO:0000256" key="16">
    <source>
        <dbReference type="ARBA" id="ARBA00049244"/>
    </source>
</evidence>
<keyword evidence="13 17" id="KW-0238">DNA-binding</keyword>
<evidence type="ECO:0000256" key="3">
    <source>
        <dbReference type="ARBA" id="ARBA00011245"/>
    </source>
</evidence>
<feature type="active site" evidence="17">
    <location>
        <position position="146"/>
    </location>
</feature>
<evidence type="ECO:0000313" key="19">
    <source>
        <dbReference type="EMBL" id="MFC6036854.1"/>
    </source>
</evidence>
<feature type="site" description="Substrate discrimination" evidence="17">
    <location>
        <position position="57"/>
    </location>
</feature>
<evidence type="ECO:0000259" key="18">
    <source>
        <dbReference type="PROSITE" id="PS50173"/>
    </source>
</evidence>
<dbReference type="Pfam" id="PF21999">
    <property type="entry name" value="IMS_HHH_1"/>
    <property type="match status" value="1"/>
</dbReference>
<evidence type="ECO:0000256" key="5">
    <source>
        <dbReference type="ARBA" id="ARBA00022490"/>
    </source>
</evidence>
<evidence type="ECO:0000313" key="20">
    <source>
        <dbReference type="Proteomes" id="UP001596116"/>
    </source>
</evidence>
<comment type="subcellular location">
    <subcellularLocation>
        <location evidence="1 17">Cytoplasm</location>
    </subcellularLocation>
</comment>
<keyword evidence="9 17" id="KW-0479">Metal-binding</keyword>
<accession>A0ABW1KY83</accession>
<dbReference type="Gene3D" id="3.30.70.270">
    <property type="match status" value="1"/>
</dbReference>
<protein>
    <recommendedName>
        <fullName evidence="17">DNA polymerase IV</fullName>
        <shortName evidence="17">Pol IV</shortName>
        <ecNumber evidence="17">2.7.7.7</ecNumber>
    </recommendedName>
</protein>
<proteinExistence type="inferred from homology"/>
<dbReference type="GO" id="GO:0003887">
    <property type="term" value="F:DNA-directed DNA polymerase activity"/>
    <property type="evidence" value="ECO:0007669"/>
    <property type="project" value="UniProtKB-EC"/>
</dbReference>
<keyword evidence="8 17" id="KW-0235">DNA replication</keyword>
<evidence type="ECO:0000256" key="8">
    <source>
        <dbReference type="ARBA" id="ARBA00022705"/>
    </source>
</evidence>
<reference evidence="19 20" key="1">
    <citation type="submission" date="2024-09" db="EMBL/GenBank/DDBJ databases">
        <authorList>
            <person name="Zhang Z.-H."/>
        </authorList>
    </citation>
    <scope>NUCLEOTIDE SEQUENCE [LARGE SCALE GENOMIC DNA]</scope>
    <source>
        <strain evidence="19 20">HHTR114</strain>
    </source>
</reference>
<dbReference type="InterPro" id="IPR022880">
    <property type="entry name" value="DNApol_IV"/>
</dbReference>